<organism evidence="3 4">
    <name type="scientific">Phascolomyces articulosus</name>
    <dbReference type="NCBI Taxonomy" id="60185"/>
    <lineage>
        <taxon>Eukaryota</taxon>
        <taxon>Fungi</taxon>
        <taxon>Fungi incertae sedis</taxon>
        <taxon>Mucoromycota</taxon>
        <taxon>Mucoromycotina</taxon>
        <taxon>Mucoromycetes</taxon>
        <taxon>Mucorales</taxon>
        <taxon>Lichtheimiaceae</taxon>
        <taxon>Phascolomyces</taxon>
    </lineage>
</organism>
<dbReference type="Proteomes" id="UP001209540">
    <property type="component" value="Unassembled WGS sequence"/>
</dbReference>
<proteinExistence type="predicted"/>
<dbReference type="InterPro" id="IPR010730">
    <property type="entry name" value="HET"/>
</dbReference>
<gene>
    <name evidence="3" type="ORF">BDA99DRAFT_156861</name>
</gene>
<dbReference type="EMBL" id="JAIXMP010000023">
    <property type="protein sequence ID" value="KAI9255256.1"/>
    <property type="molecule type" value="Genomic_DNA"/>
</dbReference>
<dbReference type="AlphaFoldDB" id="A0AAD5JUS2"/>
<evidence type="ECO:0000256" key="1">
    <source>
        <dbReference type="SAM" id="MobiDB-lite"/>
    </source>
</evidence>
<reference evidence="3" key="1">
    <citation type="journal article" date="2022" name="IScience">
        <title>Evolution of zygomycete secretomes and the origins of terrestrial fungal ecologies.</title>
        <authorList>
            <person name="Chang Y."/>
            <person name="Wang Y."/>
            <person name="Mondo S."/>
            <person name="Ahrendt S."/>
            <person name="Andreopoulos W."/>
            <person name="Barry K."/>
            <person name="Beard J."/>
            <person name="Benny G.L."/>
            <person name="Blankenship S."/>
            <person name="Bonito G."/>
            <person name="Cuomo C."/>
            <person name="Desiro A."/>
            <person name="Gervers K.A."/>
            <person name="Hundley H."/>
            <person name="Kuo A."/>
            <person name="LaButti K."/>
            <person name="Lang B.F."/>
            <person name="Lipzen A."/>
            <person name="O'Donnell K."/>
            <person name="Pangilinan J."/>
            <person name="Reynolds N."/>
            <person name="Sandor L."/>
            <person name="Smith M.E."/>
            <person name="Tsang A."/>
            <person name="Grigoriev I.V."/>
            <person name="Stajich J.E."/>
            <person name="Spatafora J.W."/>
        </authorList>
    </citation>
    <scope>NUCLEOTIDE SEQUENCE</scope>
    <source>
        <strain evidence="3">RSA 2281</strain>
    </source>
</reference>
<evidence type="ECO:0000259" key="2">
    <source>
        <dbReference type="Pfam" id="PF06985"/>
    </source>
</evidence>
<protein>
    <recommendedName>
        <fullName evidence="2">Heterokaryon incompatibility domain-containing protein</fullName>
    </recommendedName>
</protein>
<feature type="domain" description="Heterokaryon incompatibility" evidence="2">
    <location>
        <begin position="171"/>
        <end position="292"/>
    </location>
</feature>
<accession>A0AAD5JUS2</accession>
<keyword evidence="4" id="KW-1185">Reference proteome</keyword>
<comment type="caution">
    <text evidence="3">The sequence shown here is derived from an EMBL/GenBank/DDBJ whole genome shotgun (WGS) entry which is preliminary data.</text>
</comment>
<evidence type="ECO:0000313" key="4">
    <source>
        <dbReference type="Proteomes" id="UP001209540"/>
    </source>
</evidence>
<evidence type="ECO:0000313" key="3">
    <source>
        <dbReference type="EMBL" id="KAI9255256.1"/>
    </source>
</evidence>
<dbReference type="PANTHER" id="PTHR33112">
    <property type="entry name" value="DOMAIN PROTEIN, PUTATIVE-RELATED"/>
    <property type="match status" value="1"/>
</dbReference>
<dbReference type="Pfam" id="PF06985">
    <property type="entry name" value="HET"/>
    <property type="match status" value="1"/>
</dbReference>
<sequence>MYITYDTKQYPIFADSDIALYGDQKKSKLQALERSNERPPPGIRHLMSLPSCNNKKQSPFWSPAHLVRVSDMTIVPGTEASKHGYCALSYAWNWSGDIVVRGKENSIRVDKGMHKLVFHRQPTCSAPTCTENTSPSEQGQTNDSNTISSSAPNTMIADSTDSQQQQQEDNNDDTTISFVKFEDLIQQICKDFNIQYIWYDQLCINNKKSKYSSGGRGDINQDAEMQQMHKYYNNAQYTVVLVPEMKVVRKIPLTATTATDSTYYPVGHHNISRCIRAIHESQWSMRTWTYQEALSSKRLLFLGENTHLWSDSVRHIYYSQFSIATASTRIAAYYIKSLCEKQHENNNNTRNAETQTQASMLPPASLILRHFHTRRSTKEHDRLFALANIFYNMNVHITSKEPVLAQMVDLYGKIANQDLTILCFGKPTKTSFNSMQQHYYNLLPSWTGVTGYHIYAKKSSSNVTPSITTANRHSDMAQRKIEMLTAAATTTRSNNKNKNQANNGSTIHLQKFVRKVLFTLAFSNRKSKTVPKQTDLMAAENERFLVNARNNYTVRDASIYIFCESIQVLVEPFDWDDGRLGRFSTDQIFSYQTLPMMSAELKGVCSVNKSSSSNNFFSSTRLWMDSRDIIVLKEATGLQITHTLLLNSLISETSLMATHKESLVSSICFSLTTTDRSRKCVVLSGVSFDVQHCSKRFKAFPVIQQCSTDANCYKSIGLCFVRSTFKQFNSSSRYQRFIIK</sequence>
<feature type="region of interest" description="Disordered" evidence="1">
    <location>
        <begin position="125"/>
        <end position="171"/>
    </location>
</feature>
<name>A0AAD5JUS2_9FUNG</name>
<dbReference type="PANTHER" id="PTHR33112:SF16">
    <property type="entry name" value="HETEROKARYON INCOMPATIBILITY DOMAIN-CONTAINING PROTEIN"/>
    <property type="match status" value="1"/>
</dbReference>
<feature type="compositionally biased region" description="Polar residues" evidence="1">
    <location>
        <begin position="125"/>
        <end position="157"/>
    </location>
</feature>
<reference evidence="3" key="2">
    <citation type="submission" date="2023-02" db="EMBL/GenBank/DDBJ databases">
        <authorList>
            <consortium name="DOE Joint Genome Institute"/>
            <person name="Mondo S.J."/>
            <person name="Chang Y."/>
            <person name="Wang Y."/>
            <person name="Ahrendt S."/>
            <person name="Andreopoulos W."/>
            <person name="Barry K."/>
            <person name="Beard J."/>
            <person name="Benny G.L."/>
            <person name="Blankenship S."/>
            <person name="Bonito G."/>
            <person name="Cuomo C."/>
            <person name="Desiro A."/>
            <person name="Gervers K.A."/>
            <person name="Hundley H."/>
            <person name="Kuo A."/>
            <person name="LaButti K."/>
            <person name="Lang B.F."/>
            <person name="Lipzen A."/>
            <person name="O'Donnell K."/>
            <person name="Pangilinan J."/>
            <person name="Reynolds N."/>
            <person name="Sandor L."/>
            <person name="Smith M.W."/>
            <person name="Tsang A."/>
            <person name="Grigoriev I.V."/>
            <person name="Stajich J.E."/>
            <person name="Spatafora J.W."/>
        </authorList>
    </citation>
    <scope>NUCLEOTIDE SEQUENCE</scope>
    <source>
        <strain evidence="3">RSA 2281</strain>
    </source>
</reference>
<feature type="compositionally biased region" description="Low complexity" evidence="1">
    <location>
        <begin position="158"/>
        <end position="168"/>
    </location>
</feature>